<accession>A0A5C4JAX5</accession>
<dbReference type="InterPro" id="IPR012338">
    <property type="entry name" value="Beta-lactam/transpept-like"/>
</dbReference>
<keyword evidence="3" id="KW-1185">Reference proteome</keyword>
<dbReference type="SUPFAM" id="SSF56601">
    <property type="entry name" value="beta-lactamase/transpeptidase-like"/>
    <property type="match status" value="1"/>
</dbReference>
<protein>
    <submittedName>
        <fullName evidence="2">Beta-lactamase family protein</fullName>
    </submittedName>
</protein>
<proteinExistence type="predicted"/>
<dbReference type="PANTHER" id="PTHR46825">
    <property type="entry name" value="D-ALANYL-D-ALANINE-CARBOXYPEPTIDASE/ENDOPEPTIDASE AMPH"/>
    <property type="match status" value="1"/>
</dbReference>
<name>A0A5C4JAX5_9ACTN</name>
<dbReference type="InterPro" id="IPR050491">
    <property type="entry name" value="AmpC-like"/>
</dbReference>
<gene>
    <name evidence="2" type="ORF">ETD83_19200</name>
</gene>
<dbReference type="InterPro" id="IPR001466">
    <property type="entry name" value="Beta-lactam-related"/>
</dbReference>
<reference evidence="2 3" key="1">
    <citation type="submission" date="2019-05" db="EMBL/GenBank/DDBJ databases">
        <title>Draft genome sequence of Actinomadura sp. 14C53.</title>
        <authorList>
            <person name="Saricaoglu S."/>
            <person name="Isik K."/>
        </authorList>
    </citation>
    <scope>NUCLEOTIDE SEQUENCE [LARGE SCALE GENOMIC DNA]</scope>
    <source>
        <strain evidence="2 3">14C53</strain>
    </source>
</reference>
<dbReference type="PANTHER" id="PTHR46825:SF7">
    <property type="entry name" value="D-ALANYL-D-ALANINE CARBOXYPEPTIDASE"/>
    <property type="match status" value="1"/>
</dbReference>
<dbReference type="Proteomes" id="UP000309174">
    <property type="component" value="Unassembled WGS sequence"/>
</dbReference>
<organism evidence="2 3">
    <name type="scientific">Actinomadura soli</name>
    <dbReference type="NCBI Taxonomy" id="2508997"/>
    <lineage>
        <taxon>Bacteria</taxon>
        <taxon>Bacillati</taxon>
        <taxon>Actinomycetota</taxon>
        <taxon>Actinomycetes</taxon>
        <taxon>Streptosporangiales</taxon>
        <taxon>Thermomonosporaceae</taxon>
        <taxon>Actinomadura</taxon>
    </lineage>
</organism>
<evidence type="ECO:0000313" key="3">
    <source>
        <dbReference type="Proteomes" id="UP000309174"/>
    </source>
</evidence>
<dbReference type="AlphaFoldDB" id="A0A5C4JAX5"/>
<dbReference type="EMBL" id="VCKW01000093">
    <property type="protein sequence ID" value="TMQ98445.1"/>
    <property type="molecule type" value="Genomic_DNA"/>
</dbReference>
<evidence type="ECO:0000313" key="2">
    <source>
        <dbReference type="EMBL" id="TMQ98445.1"/>
    </source>
</evidence>
<sequence length="378" mass="40857">MITRREGEAMLRKVIAAATIVGLAAAGTVTVPASSASADDDHRRLRRLINRLTTEDGAPGAIAYVEDRNGRRTVIRSGVGDVRTGEPIPVDGHWRMGSITKPFVATVVLQFVGEGEVELDAPVDRYLPGLVDRRITVRHILQHTSGLPDYLEHLSLPDIIANPLAHHERSDLLATALKHPPLFEPGKGWSYGNTGYLLAGMLIEKVTGRPYGEEIKRRILEPLRLRQTYVPLDDSVLPSPHPRGYVRTAPDAAPLDRTRLNPSVAPSSGNIVSTASDVNRFLGALVGGRLLDPPELREMMTTRRTGRPSGSKYGLGLERVRLPCGGHLWGHAGDMIGFSARSGVNADGRRVTVMANLNPGNTDAQDDDLAAALTTALC</sequence>
<evidence type="ECO:0000259" key="1">
    <source>
        <dbReference type="Pfam" id="PF00144"/>
    </source>
</evidence>
<feature type="domain" description="Beta-lactamase-related" evidence="1">
    <location>
        <begin position="45"/>
        <end position="374"/>
    </location>
</feature>
<dbReference type="OrthoDB" id="3499702at2"/>
<comment type="caution">
    <text evidence="2">The sequence shown here is derived from an EMBL/GenBank/DDBJ whole genome shotgun (WGS) entry which is preliminary data.</text>
</comment>
<dbReference type="Pfam" id="PF00144">
    <property type="entry name" value="Beta-lactamase"/>
    <property type="match status" value="1"/>
</dbReference>
<dbReference type="Gene3D" id="3.40.710.10">
    <property type="entry name" value="DD-peptidase/beta-lactamase superfamily"/>
    <property type="match status" value="1"/>
</dbReference>